<dbReference type="EMBL" id="SNRW01005766">
    <property type="protein sequence ID" value="KAA6384428.1"/>
    <property type="molecule type" value="Genomic_DNA"/>
</dbReference>
<organism evidence="2 3">
    <name type="scientific">Streblomastix strix</name>
    <dbReference type="NCBI Taxonomy" id="222440"/>
    <lineage>
        <taxon>Eukaryota</taxon>
        <taxon>Metamonada</taxon>
        <taxon>Preaxostyla</taxon>
        <taxon>Oxymonadida</taxon>
        <taxon>Streblomastigidae</taxon>
        <taxon>Streblomastix</taxon>
    </lineage>
</organism>
<feature type="region of interest" description="Disordered" evidence="1">
    <location>
        <begin position="346"/>
        <end position="369"/>
    </location>
</feature>
<evidence type="ECO:0000313" key="3">
    <source>
        <dbReference type="Proteomes" id="UP000324800"/>
    </source>
</evidence>
<feature type="region of interest" description="Disordered" evidence="1">
    <location>
        <begin position="135"/>
        <end position="181"/>
    </location>
</feature>
<dbReference type="Proteomes" id="UP000324800">
    <property type="component" value="Unassembled WGS sequence"/>
</dbReference>
<accession>A0A5J4VP64</accession>
<evidence type="ECO:0000256" key="1">
    <source>
        <dbReference type="SAM" id="MobiDB-lite"/>
    </source>
</evidence>
<name>A0A5J4VP64_9EUKA</name>
<protein>
    <submittedName>
        <fullName evidence="2">Uncharacterized protein</fullName>
    </submittedName>
</protein>
<proteinExistence type="predicted"/>
<dbReference type="AlphaFoldDB" id="A0A5J4VP64"/>
<evidence type="ECO:0000313" key="2">
    <source>
        <dbReference type="EMBL" id="KAA6384428.1"/>
    </source>
</evidence>
<feature type="compositionally biased region" description="Basic and acidic residues" evidence="1">
    <location>
        <begin position="139"/>
        <end position="151"/>
    </location>
</feature>
<sequence length="369" mass="42370">MSACFYGLTYTHCRVRFYSSIVTAWLKNRNNIVDDNSKDEEDNNQYPGFRASATFTFDQFVTAINTASDYDPDFSDSYALLSVEVDQSSEIQAFGDKQIFNEGQSPLFRRDHELEIDSDIDSIIPSEFEEVPGIKRRRLNETDSETERGISESDSIAPQDPETKSILQKLAPRPLKSEKQNRKATVRLIEAQNHQKSKDYDVLDPDLNEDHIRTLRQKSRQDMILFVFNDPPRIVEGEINSQIGNVLRNLVAAQRTSFVAIQLQFLIGKEEATERMLDTLKLISQATADTQQIRKLKLSYRNSNFSYRHPHSSTALSQQDKKLMKEEISISQHSCSRQRGSIRSFSLSLGRNSNKRGRRSFDDNYNSSK</sequence>
<reference evidence="2 3" key="1">
    <citation type="submission" date="2019-03" db="EMBL/GenBank/DDBJ databases">
        <title>Single cell metagenomics reveals metabolic interactions within the superorganism composed of flagellate Streblomastix strix and complex community of Bacteroidetes bacteria on its surface.</title>
        <authorList>
            <person name="Treitli S.C."/>
            <person name="Kolisko M."/>
            <person name="Husnik F."/>
            <person name="Keeling P."/>
            <person name="Hampl V."/>
        </authorList>
    </citation>
    <scope>NUCLEOTIDE SEQUENCE [LARGE SCALE GENOMIC DNA]</scope>
    <source>
        <strain evidence="2">ST1C</strain>
    </source>
</reference>
<comment type="caution">
    <text evidence="2">The sequence shown here is derived from an EMBL/GenBank/DDBJ whole genome shotgun (WGS) entry which is preliminary data.</text>
</comment>
<gene>
    <name evidence="2" type="ORF">EZS28_020046</name>
</gene>